<sequence>MVHREAWLAQTGICPMCLAATPSLAQPKLRLDSMELMVRFIVTGRLSAARSSPSWGALTVRESAARRWWSGTTTRCAPDRLAVSDLAPDRPPSRTHRTSVALDEHSANMRSTVVAARH</sequence>
<accession>A0A2S2R5G7</accession>
<reference evidence="2" key="1">
    <citation type="submission" date="2018-04" db="EMBL/GenBank/DDBJ databases">
        <title>Transcriptome assembly of Sipha flava.</title>
        <authorList>
            <person name="Scully E.D."/>
            <person name="Geib S.M."/>
            <person name="Palmer N.A."/>
            <person name="Koch K."/>
            <person name="Bradshaw J."/>
            <person name="Heng-Moss T."/>
            <person name="Sarath G."/>
        </authorList>
    </citation>
    <scope>NUCLEOTIDE SEQUENCE</scope>
</reference>
<dbReference type="AlphaFoldDB" id="A0A2S2R5G7"/>
<evidence type="ECO:0000256" key="1">
    <source>
        <dbReference type="SAM" id="MobiDB-lite"/>
    </source>
</evidence>
<organism evidence="2">
    <name type="scientific">Sipha flava</name>
    <name type="common">yellow sugarcane aphid</name>
    <dbReference type="NCBI Taxonomy" id="143950"/>
    <lineage>
        <taxon>Eukaryota</taxon>
        <taxon>Metazoa</taxon>
        <taxon>Ecdysozoa</taxon>
        <taxon>Arthropoda</taxon>
        <taxon>Hexapoda</taxon>
        <taxon>Insecta</taxon>
        <taxon>Pterygota</taxon>
        <taxon>Neoptera</taxon>
        <taxon>Paraneoptera</taxon>
        <taxon>Hemiptera</taxon>
        <taxon>Sternorrhyncha</taxon>
        <taxon>Aphidomorpha</taxon>
        <taxon>Aphidoidea</taxon>
        <taxon>Aphididae</taxon>
        <taxon>Sipha</taxon>
    </lineage>
</organism>
<proteinExistence type="predicted"/>
<feature type="region of interest" description="Disordered" evidence="1">
    <location>
        <begin position="83"/>
        <end position="102"/>
    </location>
</feature>
<protein>
    <submittedName>
        <fullName evidence="2">Uncharacterized protein</fullName>
    </submittedName>
</protein>
<name>A0A2S2R5G7_9HEMI</name>
<dbReference type="EMBL" id="GGMS01015991">
    <property type="protein sequence ID" value="MBY85194.1"/>
    <property type="molecule type" value="Transcribed_RNA"/>
</dbReference>
<evidence type="ECO:0000313" key="2">
    <source>
        <dbReference type="EMBL" id="MBY85194.1"/>
    </source>
</evidence>
<gene>
    <name evidence="2" type="ORF">g.65951</name>
</gene>